<feature type="compositionally biased region" description="Basic residues" evidence="9">
    <location>
        <begin position="137"/>
        <end position="149"/>
    </location>
</feature>
<evidence type="ECO:0000256" key="8">
    <source>
        <dbReference type="ARBA" id="ARBA00023242"/>
    </source>
</evidence>
<keyword evidence="12" id="KW-1185">Reference proteome</keyword>
<dbReference type="OrthoDB" id="5918007at2759"/>
<feature type="compositionally biased region" description="Polar residues" evidence="9">
    <location>
        <begin position="573"/>
        <end position="588"/>
    </location>
</feature>
<evidence type="ECO:0000259" key="10">
    <source>
        <dbReference type="PROSITE" id="PS50030"/>
    </source>
</evidence>
<evidence type="ECO:0000313" key="12">
    <source>
        <dbReference type="Proteomes" id="UP000283210"/>
    </source>
</evidence>
<name>A0A3S2PQI5_ORYJA</name>
<reference evidence="11 12" key="1">
    <citation type="submission" date="2018-11" db="EMBL/GenBank/DDBJ databases">
        <authorList>
            <person name="Lopez-Roques C."/>
            <person name="Donnadieu C."/>
            <person name="Bouchez O."/>
            <person name="Klopp C."/>
            <person name="Cabau C."/>
            <person name="Zahm M."/>
        </authorList>
    </citation>
    <scope>NUCLEOTIDE SEQUENCE [LARGE SCALE GENOMIC DNA]</scope>
    <source>
        <strain evidence="11">RS831</strain>
        <tissue evidence="11">Whole body</tissue>
    </source>
</reference>
<feature type="compositionally biased region" description="Low complexity" evidence="9">
    <location>
        <begin position="654"/>
        <end position="671"/>
    </location>
</feature>
<dbReference type="InterPro" id="IPR022166">
    <property type="entry name" value="UBAP2/Lig"/>
</dbReference>
<feature type="compositionally biased region" description="Low complexity" evidence="9">
    <location>
        <begin position="589"/>
        <end position="605"/>
    </location>
</feature>
<dbReference type="Pfam" id="PF12478">
    <property type="entry name" value="UBAP2-Lig"/>
    <property type="match status" value="1"/>
</dbReference>
<feature type="compositionally biased region" description="Low complexity" evidence="9">
    <location>
        <begin position="337"/>
        <end position="366"/>
    </location>
</feature>
<evidence type="ECO:0000256" key="6">
    <source>
        <dbReference type="ARBA" id="ARBA00022490"/>
    </source>
</evidence>
<keyword evidence="7" id="KW-0597">Phosphoprotein</keyword>
<keyword evidence="6" id="KW-0963">Cytoplasm</keyword>
<feature type="compositionally biased region" description="Low complexity" evidence="9">
    <location>
        <begin position="404"/>
        <end position="421"/>
    </location>
</feature>
<dbReference type="FunFam" id="1.10.8.10:FF:000004">
    <property type="entry name" value="ubiquitin-associated protein 2-like isoform X1"/>
    <property type="match status" value="1"/>
</dbReference>
<dbReference type="EMBL" id="CM012447">
    <property type="protein sequence ID" value="RVE67227.1"/>
    <property type="molecule type" value="Genomic_DNA"/>
</dbReference>
<dbReference type="GO" id="GO:0005694">
    <property type="term" value="C:chromosome"/>
    <property type="evidence" value="ECO:0007669"/>
    <property type="project" value="UniProtKB-SubCell"/>
</dbReference>
<evidence type="ECO:0000256" key="3">
    <source>
        <dbReference type="ARBA" id="ARBA00004496"/>
    </source>
</evidence>
<dbReference type="GO" id="GO:0005634">
    <property type="term" value="C:nucleus"/>
    <property type="evidence" value="ECO:0007669"/>
    <property type="project" value="UniProtKB-SubCell"/>
</dbReference>
<evidence type="ECO:0000256" key="4">
    <source>
        <dbReference type="ARBA" id="ARBA00022454"/>
    </source>
</evidence>
<dbReference type="AlphaFoldDB" id="A0A3S2PQI5"/>
<dbReference type="InterPro" id="IPR015940">
    <property type="entry name" value="UBA"/>
</dbReference>
<feature type="region of interest" description="Disordered" evidence="9">
    <location>
        <begin position="572"/>
        <end position="678"/>
    </location>
</feature>
<dbReference type="Gene3D" id="1.10.8.10">
    <property type="entry name" value="DNA helicase RuvA subunit, C-terminal domain"/>
    <property type="match status" value="1"/>
</dbReference>
<dbReference type="GO" id="GO:0005737">
    <property type="term" value="C:cytoplasm"/>
    <property type="evidence" value="ECO:0007669"/>
    <property type="project" value="UniProtKB-SubCell"/>
</dbReference>
<dbReference type="SUPFAM" id="SSF46934">
    <property type="entry name" value="UBA-like"/>
    <property type="match status" value="1"/>
</dbReference>
<evidence type="ECO:0000313" key="11">
    <source>
        <dbReference type="EMBL" id="RVE67227.1"/>
    </source>
</evidence>
<feature type="domain" description="UBA" evidence="10">
    <location>
        <begin position="51"/>
        <end position="91"/>
    </location>
</feature>
<evidence type="ECO:0000256" key="5">
    <source>
        <dbReference type="ARBA" id="ARBA00022481"/>
    </source>
</evidence>
<feature type="compositionally biased region" description="Basic residues" evidence="9">
    <location>
        <begin position="524"/>
        <end position="533"/>
    </location>
</feature>
<feature type="compositionally biased region" description="Basic and acidic residues" evidence="9">
    <location>
        <begin position="120"/>
        <end position="136"/>
    </location>
</feature>
<evidence type="ECO:0000256" key="9">
    <source>
        <dbReference type="SAM" id="MobiDB-lite"/>
    </source>
</evidence>
<feature type="region of interest" description="Disordered" evidence="9">
    <location>
        <begin position="92"/>
        <end position="392"/>
    </location>
</feature>
<organism evidence="11 12">
    <name type="scientific">Oryzias javanicus</name>
    <name type="common">Javanese ricefish</name>
    <name type="synonym">Aplocheilus javanicus</name>
    <dbReference type="NCBI Taxonomy" id="123683"/>
    <lineage>
        <taxon>Eukaryota</taxon>
        <taxon>Metazoa</taxon>
        <taxon>Chordata</taxon>
        <taxon>Craniata</taxon>
        <taxon>Vertebrata</taxon>
        <taxon>Euteleostomi</taxon>
        <taxon>Actinopterygii</taxon>
        <taxon>Neopterygii</taxon>
        <taxon>Teleostei</taxon>
        <taxon>Neoteleostei</taxon>
        <taxon>Acanthomorphata</taxon>
        <taxon>Ovalentaria</taxon>
        <taxon>Atherinomorphae</taxon>
        <taxon>Beloniformes</taxon>
        <taxon>Adrianichthyidae</taxon>
        <taxon>Oryziinae</taxon>
        <taxon>Oryzias</taxon>
    </lineage>
</organism>
<dbReference type="SMART" id="SM00165">
    <property type="entry name" value="UBA"/>
    <property type="match status" value="1"/>
</dbReference>
<feature type="region of interest" description="Disordered" evidence="9">
    <location>
        <begin position="1"/>
        <end position="36"/>
    </location>
</feature>
<keyword evidence="4" id="KW-0158">Chromosome</keyword>
<accession>A0A3S2PQI5</accession>
<feature type="compositionally biased region" description="Gly residues" evidence="9">
    <location>
        <begin position="375"/>
        <end position="386"/>
    </location>
</feature>
<keyword evidence="8" id="KW-0539">Nucleus</keyword>
<feature type="compositionally biased region" description="Low complexity" evidence="9">
    <location>
        <begin position="16"/>
        <end position="26"/>
    </location>
</feature>
<feature type="compositionally biased region" description="Acidic residues" evidence="9">
    <location>
        <begin position="268"/>
        <end position="277"/>
    </location>
</feature>
<protein>
    <recommendedName>
        <fullName evidence="10">UBA domain-containing protein</fullName>
    </recommendedName>
</protein>
<dbReference type="PROSITE" id="PS50030">
    <property type="entry name" value="UBA"/>
    <property type="match status" value="1"/>
</dbReference>
<comment type="subcellular location">
    <subcellularLocation>
        <location evidence="2">Chromosome</location>
    </subcellularLocation>
    <subcellularLocation>
        <location evidence="3">Cytoplasm</location>
    </subcellularLocation>
    <subcellularLocation>
        <location evidence="1">Nucleus</location>
    </subcellularLocation>
</comment>
<feature type="compositionally biased region" description="Polar residues" evidence="9">
    <location>
        <begin position="476"/>
        <end position="485"/>
    </location>
</feature>
<sequence length="678" mass="71803">MMTSMGGNRARGSWEQTQGQTQSQTQHKQRPQATAEQIRLAQMISDHNDADFEEKVKQLVDITGKDQDESMIALHDCNGDLNRAINVLLEGNPDTDSWEMVGKKKGVSGQKEISQAETGEEGKENREKGAEKDPARRRGGAPRKSRGTSRGRDFRSQENGLDGGKAAVAGRGAERGRRGRGRGRGAVGLAGRRGGRFSAQGMGTFNPADYAEPAQTEDGYGGGSTWNNTGSGELDEGSRLEYPGGEGTSYPPKFDSAPGAWRSATEEWGTEDWNEDLSETKIFTASSVASAPPPPPQENVTITKGQRIDLAVLLGKTPPSSSSETENAPMEPPQPPSLSQSLVFSNSKQGVPLSQSSSSAPYSQHSMGSMLSKGFGDGDPKGGSTGTTGSQFLEQYKTAQALAQLAAQHSQSGASSTAPSSWDTGTGPLGQFDMKAPAESGIHSPFTKRQPYQAATSTSSMLDVFLQDKGLPASPSLPQHSTSSPHAGPSPALSKMGSMASGGHQVSPGSSEAQGSSPLPLQQHKLKQQKKKTSLTSKIPVMAVEMPGSADISGLNLQFGALQFGSEPVLQEYESSPATTTPSNPGQNSLYSAPSSESSSALSGSNQMDMYDQRAPQPRRYPPSVSSSPRRTCSPKTASAPCRRLSRWKLQSKAPTRSPRPASPAWAPWRTVAPPPRC</sequence>
<dbReference type="InterPro" id="IPR051833">
    <property type="entry name" value="TC-DDR_regulator"/>
</dbReference>
<feature type="compositionally biased region" description="Low complexity" evidence="9">
    <location>
        <begin position="616"/>
        <end position="635"/>
    </location>
</feature>
<proteinExistence type="predicted"/>
<evidence type="ECO:0000256" key="2">
    <source>
        <dbReference type="ARBA" id="ARBA00004286"/>
    </source>
</evidence>
<reference evidence="11 12" key="2">
    <citation type="submission" date="2019-01" db="EMBL/GenBank/DDBJ databases">
        <title>A chromosome length genome reference of the Java medaka (oryzias javanicus).</title>
        <authorList>
            <person name="Herpin A."/>
            <person name="Takehana Y."/>
            <person name="Naruse K."/>
            <person name="Ansai S."/>
            <person name="Kawaguchi M."/>
        </authorList>
    </citation>
    <scope>NUCLEOTIDE SEQUENCE [LARGE SCALE GENOMIC DNA]</scope>
    <source>
        <strain evidence="11">RS831</strain>
        <tissue evidence="11">Whole body</tissue>
    </source>
</reference>
<dbReference type="PANTHER" id="PTHR16308">
    <property type="entry name" value="UBIQUITIN ASSOCIATED PROTEIN 2-LIKE/LINGERER"/>
    <property type="match status" value="1"/>
</dbReference>
<feature type="region of interest" description="Disordered" evidence="9">
    <location>
        <begin position="404"/>
        <end position="536"/>
    </location>
</feature>
<gene>
    <name evidence="11" type="ORF">OJAV_G00115360</name>
</gene>
<dbReference type="PANTHER" id="PTHR16308:SF18">
    <property type="entry name" value="UBIQUITIN-ASSOCIATED PROTEIN 2-LIKE"/>
    <property type="match status" value="1"/>
</dbReference>
<dbReference type="CDD" id="cd14277">
    <property type="entry name" value="UBA_UBP2_like"/>
    <property type="match status" value="1"/>
</dbReference>
<evidence type="ECO:0000256" key="7">
    <source>
        <dbReference type="ARBA" id="ARBA00022553"/>
    </source>
</evidence>
<feature type="compositionally biased region" description="Polar residues" evidence="9">
    <location>
        <begin position="507"/>
        <end position="517"/>
    </location>
</feature>
<keyword evidence="5" id="KW-0488">Methylation</keyword>
<dbReference type="InterPro" id="IPR009060">
    <property type="entry name" value="UBA-like_sf"/>
</dbReference>
<dbReference type="GO" id="GO:0061484">
    <property type="term" value="P:hematopoietic stem cell homeostasis"/>
    <property type="evidence" value="ECO:0007669"/>
    <property type="project" value="UniProtKB-ARBA"/>
</dbReference>
<dbReference type="Proteomes" id="UP000283210">
    <property type="component" value="Chromosome 11"/>
</dbReference>
<evidence type="ECO:0000256" key="1">
    <source>
        <dbReference type="ARBA" id="ARBA00004123"/>
    </source>
</evidence>